<dbReference type="GO" id="GO:0000972">
    <property type="term" value="P:transcription-dependent tethering of RNA polymerase II gene DNA at nuclear periphery"/>
    <property type="evidence" value="ECO:0007669"/>
    <property type="project" value="TreeGrafter"/>
</dbReference>
<organism evidence="11 12">
    <name type="scientific">Acrodontium crateriforme</name>
    <dbReference type="NCBI Taxonomy" id="150365"/>
    <lineage>
        <taxon>Eukaryota</taxon>
        <taxon>Fungi</taxon>
        <taxon>Dikarya</taxon>
        <taxon>Ascomycota</taxon>
        <taxon>Pezizomycotina</taxon>
        <taxon>Dothideomycetes</taxon>
        <taxon>Dothideomycetidae</taxon>
        <taxon>Mycosphaerellales</taxon>
        <taxon>Teratosphaeriaceae</taxon>
        <taxon>Acrodontium</taxon>
    </lineage>
</organism>
<evidence type="ECO:0000256" key="8">
    <source>
        <dbReference type="SAM" id="MobiDB-lite"/>
    </source>
</evidence>
<dbReference type="SUPFAM" id="SSF117289">
    <property type="entry name" value="Nucleoporin domain"/>
    <property type="match status" value="1"/>
</dbReference>
<dbReference type="GO" id="GO:0031080">
    <property type="term" value="C:nuclear pore outer ring"/>
    <property type="evidence" value="ECO:0007669"/>
    <property type="project" value="TreeGrafter"/>
</dbReference>
<evidence type="ECO:0000256" key="7">
    <source>
        <dbReference type="ARBA" id="ARBA00023242"/>
    </source>
</evidence>
<dbReference type="GO" id="GO:0017056">
    <property type="term" value="F:structural constituent of nuclear pore"/>
    <property type="evidence" value="ECO:0007669"/>
    <property type="project" value="InterPro"/>
</dbReference>
<feature type="domain" description="Nucleoporin Nup133/Nup155-like C-terminal" evidence="9">
    <location>
        <begin position="677"/>
        <end position="1332"/>
    </location>
</feature>
<keyword evidence="7" id="KW-0539">Nucleus</keyword>
<proteinExistence type="inferred from homology"/>
<feature type="compositionally biased region" description="Polar residues" evidence="8">
    <location>
        <begin position="20"/>
        <end position="36"/>
    </location>
</feature>
<feature type="compositionally biased region" description="Polar residues" evidence="8">
    <location>
        <begin position="1"/>
        <end position="11"/>
    </location>
</feature>
<reference evidence="11 12" key="1">
    <citation type="submission" date="2023-11" db="EMBL/GenBank/DDBJ databases">
        <title>An acidophilic fungus is an integral part of prey digestion in a carnivorous sundew plant.</title>
        <authorList>
            <person name="Tsai I.J."/>
        </authorList>
    </citation>
    <scope>NUCLEOTIDE SEQUENCE [LARGE SCALE GENOMIC DNA]</scope>
    <source>
        <strain evidence="11">169a</strain>
    </source>
</reference>
<keyword evidence="5" id="KW-0653">Protein transport</keyword>
<keyword evidence="4" id="KW-0509">mRNA transport</keyword>
<evidence type="ECO:0000259" key="10">
    <source>
        <dbReference type="Pfam" id="PF08801"/>
    </source>
</evidence>
<dbReference type="InterPro" id="IPR015943">
    <property type="entry name" value="WD40/YVTN_repeat-like_dom_sf"/>
</dbReference>
<comment type="similarity">
    <text evidence="2">Belongs to the nucleoporin Nup133 family.</text>
</comment>
<dbReference type="EMBL" id="CP138586">
    <property type="protein sequence ID" value="WPH01898.1"/>
    <property type="molecule type" value="Genomic_DNA"/>
</dbReference>
<dbReference type="Pfam" id="PF08801">
    <property type="entry name" value="Nucleoporin_N"/>
    <property type="match status" value="1"/>
</dbReference>
<dbReference type="Proteomes" id="UP001303373">
    <property type="component" value="Chromosome 7"/>
</dbReference>
<evidence type="ECO:0000313" key="11">
    <source>
        <dbReference type="EMBL" id="WPH01898.1"/>
    </source>
</evidence>
<gene>
    <name evidence="11" type="ORF">R9X50_00475200</name>
</gene>
<evidence type="ECO:0000256" key="4">
    <source>
        <dbReference type="ARBA" id="ARBA00022816"/>
    </source>
</evidence>
<feature type="region of interest" description="Disordered" evidence="8">
    <location>
        <begin position="1386"/>
        <end position="1407"/>
    </location>
</feature>
<dbReference type="PANTHER" id="PTHR13405">
    <property type="entry name" value="NUCLEAR PORE COMPLEX PROTEIN NUP133"/>
    <property type="match status" value="1"/>
</dbReference>
<keyword evidence="6" id="KW-0811">Translocation</keyword>
<evidence type="ECO:0000256" key="2">
    <source>
        <dbReference type="ARBA" id="ARBA00005569"/>
    </source>
</evidence>
<protein>
    <submittedName>
        <fullName evidence="11">Uncharacterized protein</fullName>
    </submittedName>
</protein>
<evidence type="ECO:0000256" key="3">
    <source>
        <dbReference type="ARBA" id="ARBA00022448"/>
    </source>
</evidence>
<accession>A0AAQ3M863</accession>
<feature type="region of interest" description="Disordered" evidence="8">
    <location>
        <begin position="1"/>
        <end position="112"/>
    </location>
</feature>
<dbReference type="PANTHER" id="PTHR13405:SF11">
    <property type="entry name" value="NUCLEAR PORE COMPLEX PROTEIN NUP133"/>
    <property type="match status" value="1"/>
</dbReference>
<dbReference type="InterPro" id="IPR037624">
    <property type="entry name" value="Nup133-like"/>
</dbReference>
<dbReference type="GO" id="GO:0006606">
    <property type="term" value="P:protein import into nucleus"/>
    <property type="evidence" value="ECO:0007669"/>
    <property type="project" value="TreeGrafter"/>
</dbReference>
<name>A0AAQ3M863_9PEZI</name>
<comment type="subcellular location">
    <subcellularLocation>
        <location evidence="1">Nucleus envelope</location>
    </subcellularLocation>
</comment>
<evidence type="ECO:0000256" key="1">
    <source>
        <dbReference type="ARBA" id="ARBA00004259"/>
    </source>
</evidence>
<feature type="region of interest" description="Disordered" evidence="8">
    <location>
        <begin position="1350"/>
        <end position="1370"/>
    </location>
</feature>
<keyword evidence="12" id="KW-1185">Reference proteome</keyword>
<dbReference type="Gene3D" id="2.130.10.10">
    <property type="entry name" value="YVTN repeat-like/Quinoprotein amine dehydrogenase"/>
    <property type="match status" value="1"/>
</dbReference>
<evidence type="ECO:0000313" key="12">
    <source>
        <dbReference type="Proteomes" id="UP001303373"/>
    </source>
</evidence>
<keyword evidence="3" id="KW-0813">Transport</keyword>
<evidence type="ECO:0000256" key="6">
    <source>
        <dbReference type="ARBA" id="ARBA00023010"/>
    </source>
</evidence>
<dbReference type="InterPro" id="IPR007187">
    <property type="entry name" value="Nucleoporin_Nup133/Nup155_C"/>
</dbReference>
<dbReference type="Pfam" id="PF03177">
    <property type="entry name" value="Nucleoporin_C"/>
    <property type="match status" value="1"/>
</dbReference>
<dbReference type="InterPro" id="IPR014908">
    <property type="entry name" value="Nucleoporin_Nup133/Nup155_N"/>
</dbReference>
<dbReference type="Gene3D" id="1.20.58.1380">
    <property type="match status" value="1"/>
</dbReference>
<feature type="compositionally biased region" description="Acidic residues" evidence="8">
    <location>
        <begin position="1389"/>
        <end position="1407"/>
    </location>
</feature>
<sequence>MSRVTRQTQTPEPGAERTLRSTTNGSNNQSATTSAKNPKRRQRTTEGDSQKIAPRRKRSKISADTFAPRGSPAPITEDTHTHTNGTVRAPRTSTSETITRERAASNSMPVRERKAVAAKRAMKGDGSTILASNNTYNVKLLPSTPRELRKPGTKFRGSLLNASSAAHVHGNHSQLALAVTRTQAWVWEYTAHATVGQARVFDVPFADDEVLPFGALVASVAGTDIGLVLLSANTGRVVFYESIERSAASLGLFPERKTGVEGLVALFSGEAIADIEAADHAGFILRLSSGRIAQLTLRDAQGKARVQSQFLRVTDASSSGLFGSIKGLLGAGAWKKDLVAVHTQPHGTRGKMQVISLTERAEVQAWDLDWNGRYDFNGTIDFHELLVNELKTLDTVETQGQAESFVALDFAIADAPVRSRGNELAKTENNPPLDLWVLVRVTQAYIIVKIKWTGETPECTRLQRLDTYQHATDPKQQNEKPRLFIPKPGHTGFVAFSDAVVMFTTTDIEIEGPEAQLHTSTYADLNPFEDTVYLRTSANFGVLDAVSEDQRLGHASCIAFVQGAGLVRISATDPVGDVERTRISIKSKIEQAVFYGLVPDNCLDFKRRGDNPFSAREIEDAALEISEEILRSDTSFISNTPTSIDTNLAHRAKALRALITHVRQNYPVISRTAMWRLLWDAEKIAAGQEMWRTFEEHKATSAKRSATLMDEICISASQKYNWTALAGSAGEELVMKMFVFGLQRLEELLPMIRTVLEALSADQTLPSDKLIRLVWEADDLYIRTLEAAFSFRVEHAAAYGIAAEFLDDGVLTDSSEYAELPEFWTSTEIMLKAISKLSTMSRISATESFQGTKDRTIVDLVARISIENPRLVQLCCLSYRERIPWLASRVSDQDRAMAVRLEKNYEQARYDQIRALQSIGQSEAALRLAEKYKDMHTLTELIVGESQYYIEIAASSNDPREKEGCKQILDGILDRTGRYFDKFGDAWANAFFDEAFSSSRAGLMLDEAQKNWGHALTKYLRAQPGRARLSWINDVLAEQDYRRAAESLALAGKEQETMLWAKKVELSMSKLALMAAQEVSEDAEVMASDASRILPTRELSLVEIQEQLYAQIRPRIRGGIDRQAQTEIAITSFCSIRQAQAHALHQLLVAALDRVLDHQALSVEELVDVLSLMDKIPLTDDPDMENLEGAEFILALRALSAAETSLSQPRFETLLQLIWKRCYLSDDWITINKQQRAKGSTEESILEALRSTSAWRTIELFQNSYLSNPDSTSGVRIVAPSACLGAGCSVNDLQYRFPSNDDLLQPILHDNKVQDEILQSYVQDRRLDAWIERCEADVNTLRKISVAAANEKKAREDAEDEDTLMGLPAHGGISKTSKSIKVEQMFDGVESDEEDVVDGADADEMDM</sequence>
<evidence type="ECO:0000256" key="5">
    <source>
        <dbReference type="ARBA" id="ARBA00022927"/>
    </source>
</evidence>
<evidence type="ECO:0000259" key="9">
    <source>
        <dbReference type="Pfam" id="PF03177"/>
    </source>
</evidence>
<dbReference type="GO" id="GO:0016973">
    <property type="term" value="P:poly(A)+ mRNA export from nucleus"/>
    <property type="evidence" value="ECO:0007669"/>
    <property type="project" value="TreeGrafter"/>
</dbReference>
<feature type="domain" description="Nucleoporin Nup133/Nup155-like N-terminal" evidence="10">
    <location>
        <begin position="170"/>
        <end position="568"/>
    </location>
</feature>